<evidence type="ECO:0000256" key="5">
    <source>
        <dbReference type="SAM" id="Phobius"/>
    </source>
</evidence>
<dbReference type="Proteomes" id="UP000886611">
    <property type="component" value="Unassembled WGS sequence"/>
</dbReference>
<dbReference type="PANTHER" id="PTHR12652:SF22">
    <property type="entry name" value="PEROXISOMAL MEMBRANE PROTEIN 11A"/>
    <property type="match status" value="1"/>
</dbReference>
<protein>
    <submittedName>
        <fullName evidence="6">PX11A protein</fullName>
    </submittedName>
</protein>
<dbReference type="GO" id="GO:0005778">
    <property type="term" value="C:peroxisomal membrane"/>
    <property type="evidence" value="ECO:0007669"/>
    <property type="project" value="UniProtKB-SubCell"/>
</dbReference>
<evidence type="ECO:0000313" key="7">
    <source>
        <dbReference type="Proteomes" id="UP000886611"/>
    </source>
</evidence>
<proteinExistence type="predicted"/>
<dbReference type="AlphaFoldDB" id="A0A8X7XMK2"/>
<evidence type="ECO:0000256" key="1">
    <source>
        <dbReference type="ARBA" id="ARBA00022593"/>
    </source>
</evidence>
<evidence type="ECO:0000256" key="4">
    <source>
        <dbReference type="ARBA" id="ARBA00046271"/>
    </source>
</evidence>
<sequence length="215" mass="24413">MVSSRALKIMLKQNRKSMHLDFNSLSVFRLGNMLDSIGGVQKALQLPNPEVRLLLVTSCLSRTLYFICDNLLWARSIGVINSINKEKWSLLATRFYFISLIMGLSRDIYELYQAMKQDVRGQQIQKKIGQHISEGPDVACIGVFRLEYFLILLYYSVKKNPPLLLDSMKNVFDLFIPMDRLDIYKTNSGVVGLCGLASSLFGILTILKPSLRLSP</sequence>
<gene>
    <name evidence="6" type="primary">Pex11a</name>
    <name evidence="6" type="ORF">GTO96_0006180</name>
</gene>
<keyword evidence="5" id="KW-1133">Transmembrane helix</keyword>
<dbReference type="PANTHER" id="PTHR12652">
    <property type="entry name" value="PEROXISOMAL BIOGENESIS FACTOR 11"/>
    <property type="match status" value="1"/>
</dbReference>
<organism evidence="6 7">
    <name type="scientific">Polypterus senegalus</name>
    <name type="common">Senegal bichir</name>
    <dbReference type="NCBI Taxonomy" id="55291"/>
    <lineage>
        <taxon>Eukaryota</taxon>
        <taxon>Metazoa</taxon>
        <taxon>Chordata</taxon>
        <taxon>Craniata</taxon>
        <taxon>Vertebrata</taxon>
        <taxon>Euteleostomi</taxon>
        <taxon>Actinopterygii</taxon>
        <taxon>Polypteriformes</taxon>
        <taxon>Polypteridae</taxon>
        <taxon>Polypterus</taxon>
    </lineage>
</organism>
<name>A0A8X7XMK2_POLSE</name>
<keyword evidence="3" id="KW-0576">Peroxisome</keyword>
<dbReference type="InterPro" id="IPR008733">
    <property type="entry name" value="PEX11"/>
</dbReference>
<keyword evidence="7" id="KW-1185">Reference proteome</keyword>
<evidence type="ECO:0000313" key="6">
    <source>
        <dbReference type="EMBL" id="KAG2470811.1"/>
    </source>
</evidence>
<dbReference type="EMBL" id="JAATIS010000094">
    <property type="protein sequence ID" value="KAG2470811.1"/>
    <property type="molecule type" value="Genomic_DNA"/>
</dbReference>
<feature type="transmembrane region" description="Helical" evidence="5">
    <location>
        <begin position="188"/>
        <end position="207"/>
    </location>
</feature>
<dbReference type="GO" id="GO:0016559">
    <property type="term" value="P:peroxisome fission"/>
    <property type="evidence" value="ECO:0007669"/>
    <property type="project" value="InterPro"/>
</dbReference>
<keyword evidence="1" id="KW-0962">Peroxisome biogenesis</keyword>
<feature type="non-terminal residue" evidence="6">
    <location>
        <position position="1"/>
    </location>
</feature>
<dbReference type="Pfam" id="PF05648">
    <property type="entry name" value="PEX11"/>
    <property type="match status" value="1"/>
</dbReference>
<reference evidence="6 7" key="1">
    <citation type="journal article" date="2021" name="Cell">
        <title>Tracing the genetic footprints of vertebrate landing in non-teleost ray-finned fishes.</title>
        <authorList>
            <person name="Bi X."/>
            <person name="Wang K."/>
            <person name="Yang L."/>
            <person name="Pan H."/>
            <person name="Jiang H."/>
            <person name="Wei Q."/>
            <person name="Fang M."/>
            <person name="Yu H."/>
            <person name="Zhu C."/>
            <person name="Cai Y."/>
            <person name="He Y."/>
            <person name="Gan X."/>
            <person name="Zeng H."/>
            <person name="Yu D."/>
            <person name="Zhu Y."/>
            <person name="Jiang H."/>
            <person name="Qiu Q."/>
            <person name="Yang H."/>
            <person name="Zhang Y.E."/>
            <person name="Wang W."/>
            <person name="Zhu M."/>
            <person name="He S."/>
            <person name="Zhang G."/>
        </authorList>
    </citation>
    <scope>NUCLEOTIDE SEQUENCE [LARGE SCALE GENOMIC DNA]</scope>
    <source>
        <strain evidence="6">Bchr_013</strain>
    </source>
</reference>
<feature type="non-terminal residue" evidence="6">
    <location>
        <position position="215"/>
    </location>
</feature>
<accession>A0A8X7XMK2</accession>
<evidence type="ECO:0000256" key="3">
    <source>
        <dbReference type="ARBA" id="ARBA00023140"/>
    </source>
</evidence>
<comment type="subcellular location">
    <subcellularLocation>
        <location evidence="4">Peroxisome membrane</location>
    </subcellularLocation>
</comment>
<keyword evidence="2 5" id="KW-0472">Membrane</keyword>
<keyword evidence="5" id="KW-0812">Transmembrane</keyword>
<comment type="caution">
    <text evidence="6">The sequence shown here is derived from an EMBL/GenBank/DDBJ whole genome shotgun (WGS) entry which is preliminary data.</text>
</comment>
<evidence type="ECO:0000256" key="2">
    <source>
        <dbReference type="ARBA" id="ARBA00023136"/>
    </source>
</evidence>